<evidence type="ECO:0000256" key="2">
    <source>
        <dbReference type="ARBA" id="ARBA00022723"/>
    </source>
</evidence>
<keyword evidence="3" id="KW-0863">Zinc-finger</keyword>
<comment type="subcellular location">
    <subcellularLocation>
        <location evidence="1">Nucleus</location>
    </subcellularLocation>
</comment>
<evidence type="ECO:0000256" key="3">
    <source>
        <dbReference type="ARBA" id="ARBA00022771"/>
    </source>
</evidence>
<dbReference type="InterPro" id="IPR052035">
    <property type="entry name" value="ZnF_BED_domain_contain"/>
</dbReference>
<protein>
    <submittedName>
        <fullName evidence="6">Uncharacterized protein</fullName>
    </submittedName>
</protein>
<keyword evidence="7" id="KW-1185">Reference proteome</keyword>
<accession>A0A822ZBJ8</accession>
<keyword evidence="5" id="KW-0539">Nucleus</keyword>
<dbReference type="SUPFAM" id="SSF53098">
    <property type="entry name" value="Ribonuclease H-like"/>
    <property type="match status" value="1"/>
</dbReference>
<dbReference type="PANTHER" id="PTHR46481">
    <property type="entry name" value="ZINC FINGER BED DOMAIN-CONTAINING PROTEIN 4"/>
    <property type="match status" value="1"/>
</dbReference>
<dbReference type="PANTHER" id="PTHR46481:SF10">
    <property type="entry name" value="ZINC FINGER BED DOMAIN-CONTAINING PROTEIN 39"/>
    <property type="match status" value="1"/>
</dbReference>
<dbReference type="SUPFAM" id="SSF140996">
    <property type="entry name" value="Hermes dimerisation domain"/>
    <property type="match status" value="1"/>
</dbReference>
<proteinExistence type="predicted"/>
<gene>
    <name evidence="6" type="ORF">HUJ06_013240</name>
</gene>
<dbReference type="EMBL" id="DUZY01000005">
    <property type="protein sequence ID" value="DAD38918.1"/>
    <property type="molecule type" value="Genomic_DNA"/>
</dbReference>
<evidence type="ECO:0000313" key="7">
    <source>
        <dbReference type="Proteomes" id="UP000607653"/>
    </source>
</evidence>
<comment type="caution">
    <text evidence="6">The sequence shown here is derived from an EMBL/GenBank/DDBJ whole genome shotgun (WGS) entry which is preliminary data.</text>
</comment>
<evidence type="ECO:0000313" key="6">
    <source>
        <dbReference type="EMBL" id="DAD38918.1"/>
    </source>
</evidence>
<evidence type="ECO:0000256" key="4">
    <source>
        <dbReference type="ARBA" id="ARBA00022833"/>
    </source>
</evidence>
<dbReference type="AlphaFoldDB" id="A0A822ZBJ8"/>
<dbReference type="GO" id="GO:0005634">
    <property type="term" value="C:nucleus"/>
    <property type="evidence" value="ECO:0007669"/>
    <property type="project" value="UniProtKB-SubCell"/>
</dbReference>
<keyword evidence="4" id="KW-0862">Zinc</keyword>
<evidence type="ECO:0000256" key="1">
    <source>
        <dbReference type="ARBA" id="ARBA00004123"/>
    </source>
</evidence>
<dbReference type="InterPro" id="IPR012337">
    <property type="entry name" value="RNaseH-like_sf"/>
</dbReference>
<dbReference type="GO" id="GO:0008270">
    <property type="term" value="F:zinc ion binding"/>
    <property type="evidence" value="ECO:0007669"/>
    <property type="project" value="UniProtKB-KW"/>
</dbReference>
<organism evidence="6 7">
    <name type="scientific">Nelumbo nucifera</name>
    <name type="common">Sacred lotus</name>
    <dbReference type="NCBI Taxonomy" id="4432"/>
    <lineage>
        <taxon>Eukaryota</taxon>
        <taxon>Viridiplantae</taxon>
        <taxon>Streptophyta</taxon>
        <taxon>Embryophyta</taxon>
        <taxon>Tracheophyta</taxon>
        <taxon>Spermatophyta</taxon>
        <taxon>Magnoliopsida</taxon>
        <taxon>Proteales</taxon>
        <taxon>Nelumbonaceae</taxon>
        <taxon>Nelumbo</taxon>
    </lineage>
</organism>
<evidence type="ECO:0000256" key="5">
    <source>
        <dbReference type="ARBA" id="ARBA00023242"/>
    </source>
</evidence>
<reference evidence="6 7" key="1">
    <citation type="journal article" date="2020" name="Mol. Biol. Evol.">
        <title>Distinct Expression and Methylation Patterns for Genes with Different Fates following a Single Whole-Genome Duplication in Flowering Plants.</title>
        <authorList>
            <person name="Shi T."/>
            <person name="Rahmani R.S."/>
            <person name="Gugger P.F."/>
            <person name="Wang M."/>
            <person name="Li H."/>
            <person name="Zhang Y."/>
            <person name="Li Z."/>
            <person name="Wang Q."/>
            <person name="Van de Peer Y."/>
            <person name="Marchal K."/>
            <person name="Chen J."/>
        </authorList>
    </citation>
    <scope>NUCLEOTIDE SEQUENCE [LARGE SCALE GENOMIC DNA]</scope>
    <source>
        <tissue evidence="6">Leaf</tissue>
    </source>
</reference>
<dbReference type="Proteomes" id="UP000607653">
    <property type="component" value="Unassembled WGS sequence"/>
</dbReference>
<keyword evidence="2" id="KW-0479">Metal-binding</keyword>
<name>A0A822ZBJ8_NELNU</name>
<sequence length="200" mass="23433">MGRHLKSCIPRKVALKAKKQHKQQMTLNFQPIDSNVDVEIVGPTLLDPIVATKCDHSKMREAIAHWVLMHEHPFTIVEEEGFIFMMKMCNPSFEKISRKKLKNGYVAVYEDQKKKLKNILKDANWRLQKRVLSFVHVPPPCRGVDIADAIYKCLKEWGLKKKVFTVFVDNASYNDSCLRFLREIFYRNRKLLCDGKLFHL</sequence>